<sequence length="251" mass="26584">MLKAFANGQLFGQVYGDGTPQILWLHGWGRSGADFAPSAEILARGGVASVALDLPGFGASPLPPFVGGAREYADLLAPVVREIFGDSMPTVVGHSFGGRVATVMAARYPDMFSHLILTGAPLLAREGARRRSPGAYRAVKKLAALGLVSPARLERAKQQYGSADYRAATGQLRDILVATVGESYEAELALVTTPTTLVWGADDRDVPVTIARRSIDQMKAATNLVVLEHVGHLVPVQAAELLASEVSKVIR</sequence>
<dbReference type="Gene3D" id="3.40.50.1820">
    <property type="entry name" value="alpha/beta hydrolase"/>
    <property type="match status" value="1"/>
</dbReference>
<dbReference type="InterPro" id="IPR000073">
    <property type="entry name" value="AB_hydrolase_1"/>
</dbReference>
<dbReference type="EMBL" id="CAFAAB010000012">
    <property type="protein sequence ID" value="CAB4776190.1"/>
    <property type="molecule type" value="Genomic_DNA"/>
</dbReference>
<dbReference type="SUPFAM" id="SSF53474">
    <property type="entry name" value="alpha/beta-Hydrolases"/>
    <property type="match status" value="1"/>
</dbReference>
<gene>
    <name evidence="2" type="ORF">UFOPK2958_00206</name>
</gene>
<protein>
    <submittedName>
        <fullName evidence="2">Unannotated protein</fullName>
    </submittedName>
</protein>
<evidence type="ECO:0000259" key="1">
    <source>
        <dbReference type="Pfam" id="PF00561"/>
    </source>
</evidence>
<dbReference type="InterPro" id="IPR050266">
    <property type="entry name" value="AB_hydrolase_sf"/>
</dbReference>
<accession>A0A6J6VVI1</accession>
<dbReference type="PANTHER" id="PTHR43798">
    <property type="entry name" value="MONOACYLGLYCEROL LIPASE"/>
    <property type="match status" value="1"/>
</dbReference>
<dbReference type="Pfam" id="PF00561">
    <property type="entry name" value="Abhydrolase_1"/>
    <property type="match status" value="1"/>
</dbReference>
<organism evidence="2">
    <name type="scientific">freshwater metagenome</name>
    <dbReference type="NCBI Taxonomy" id="449393"/>
    <lineage>
        <taxon>unclassified sequences</taxon>
        <taxon>metagenomes</taxon>
        <taxon>ecological metagenomes</taxon>
    </lineage>
</organism>
<dbReference type="PANTHER" id="PTHR43798:SF33">
    <property type="entry name" value="HYDROLASE, PUTATIVE (AFU_ORTHOLOGUE AFUA_2G14860)-RELATED"/>
    <property type="match status" value="1"/>
</dbReference>
<name>A0A6J6VVI1_9ZZZZ</name>
<dbReference type="GO" id="GO:0016020">
    <property type="term" value="C:membrane"/>
    <property type="evidence" value="ECO:0007669"/>
    <property type="project" value="TreeGrafter"/>
</dbReference>
<reference evidence="2" key="1">
    <citation type="submission" date="2020-05" db="EMBL/GenBank/DDBJ databases">
        <authorList>
            <person name="Chiriac C."/>
            <person name="Salcher M."/>
            <person name="Ghai R."/>
            <person name="Kavagutti S V."/>
        </authorList>
    </citation>
    <scope>NUCLEOTIDE SEQUENCE</scope>
</reference>
<feature type="domain" description="AB hydrolase-1" evidence="1">
    <location>
        <begin position="22"/>
        <end position="234"/>
    </location>
</feature>
<proteinExistence type="predicted"/>
<dbReference type="InterPro" id="IPR029058">
    <property type="entry name" value="AB_hydrolase_fold"/>
</dbReference>
<dbReference type="PRINTS" id="PR00111">
    <property type="entry name" value="ABHYDROLASE"/>
</dbReference>
<dbReference type="AlphaFoldDB" id="A0A6J6VVI1"/>
<evidence type="ECO:0000313" key="2">
    <source>
        <dbReference type="EMBL" id="CAB4776190.1"/>
    </source>
</evidence>